<dbReference type="AlphaFoldDB" id="A0A1G2HV93"/>
<dbReference type="SUPFAM" id="SSF51735">
    <property type="entry name" value="NAD(P)-binding Rossmann-fold domains"/>
    <property type="match status" value="1"/>
</dbReference>
<evidence type="ECO:0000313" key="2">
    <source>
        <dbReference type="EMBL" id="OGZ66452.1"/>
    </source>
</evidence>
<dbReference type="Gene3D" id="3.30.360.10">
    <property type="entry name" value="Dihydrodipicolinate Reductase, domain 2"/>
    <property type="match status" value="1"/>
</dbReference>
<dbReference type="PANTHER" id="PTHR43377">
    <property type="entry name" value="BILIVERDIN REDUCTASE A"/>
    <property type="match status" value="1"/>
</dbReference>
<comment type="caution">
    <text evidence="2">The sequence shown here is derived from an EMBL/GenBank/DDBJ whole genome shotgun (WGS) entry which is preliminary data.</text>
</comment>
<protein>
    <recommendedName>
        <fullName evidence="1">Gfo/Idh/MocA-like oxidoreductase N-terminal domain-containing protein</fullName>
    </recommendedName>
</protein>
<dbReference type="EMBL" id="MHOP01000005">
    <property type="protein sequence ID" value="OGZ66452.1"/>
    <property type="molecule type" value="Genomic_DNA"/>
</dbReference>
<dbReference type="Proteomes" id="UP000178774">
    <property type="component" value="Unassembled WGS sequence"/>
</dbReference>
<dbReference type="PANTHER" id="PTHR43377:SF1">
    <property type="entry name" value="BILIVERDIN REDUCTASE A"/>
    <property type="match status" value="1"/>
</dbReference>
<dbReference type="InterPro" id="IPR051450">
    <property type="entry name" value="Gfo/Idh/MocA_Oxidoreductases"/>
</dbReference>
<name>A0A1G2HV93_9BACT</name>
<dbReference type="GO" id="GO:0000166">
    <property type="term" value="F:nucleotide binding"/>
    <property type="evidence" value="ECO:0007669"/>
    <property type="project" value="InterPro"/>
</dbReference>
<reference evidence="2 3" key="1">
    <citation type="journal article" date="2016" name="Nat. Commun.">
        <title>Thousands of microbial genomes shed light on interconnected biogeochemical processes in an aquifer system.</title>
        <authorList>
            <person name="Anantharaman K."/>
            <person name="Brown C.T."/>
            <person name="Hug L.A."/>
            <person name="Sharon I."/>
            <person name="Castelle C.J."/>
            <person name="Probst A.J."/>
            <person name="Thomas B.C."/>
            <person name="Singh A."/>
            <person name="Wilkins M.J."/>
            <person name="Karaoz U."/>
            <person name="Brodie E.L."/>
            <person name="Williams K.H."/>
            <person name="Hubbard S.S."/>
            <person name="Banfield J.F."/>
        </authorList>
    </citation>
    <scope>NUCLEOTIDE SEQUENCE [LARGE SCALE GENOMIC DNA]</scope>
</reference>
<accession>A0A1G2HV93</accession>
<feature type="domain" description="Gfo/Idh/MocA-like oxidoreductase N-terminal" evidence="1">
    <location>
        <begin position="14"/>
        <end position="57"/>
    </location>
</feature>
<dbReference type="Pfam" id="PF01408">
    <property type="entry name" value="GFO_IDH_MocA"/>
    <property type="match status" value="1"/>
</dbReference>
<evidence type="ECO:0000259" key="1">
    <source>
        <dbReference type="Pfam" id="PF01408"/>
    </source>
</evidence>
<dbReference type="InterPro" id="IPR036291">
    <property type="entry name" value="NAD(P)-bd_dom_sf"/>
</dbReference>
<evidence type="ECO:0000313" key="3">
    <source>
        <dbReference type="Proteomes" id="UP000178774"/>
    </source>
</evidence>
<proteinExistence type="predicted"/>
<dbReference type="Gene3D" id="3.40.50.720">
    <property type="entry name" value="NAD(P)-binding Rossmann-like Domain"/>
    <property type="match status" value="1"/>
</dbReference>
<gene>
    <name evidence="2" type="ORF">A2822_01760</name>
</gene>
<dbReference type="InterPro" id="IPR000683">
    <property type="entry name" value="Gfo/Idh/MocA-like_OxRdtase_N"/>
</dbReference>
<sequence>MVVEDATDPSFWDNIDCVVCCSWPKVHQTVLQQAVKLKKHCFCEKPAALDATALNEIIGDGMPHDLVIRFGHVFRYAGGSARFIELLKEEKLMCLEVTYIGSGPRGKRWNLGSKKAFSLTHLTHAIDFVTAVAGNVAKVKNAFWSREGESESLTVVFKNERCPMTCLFATNAANAFTCKATAVLEGGGLVTLDSLRSVTVTGHATTTKRSGSVWQERDLGTTIINDGYVDEMRDFFSEIRGVGHCRLPDLVQARHVLSVIDETLQ</sequence>
<organism evidence="2 3">
    <name type="scientific">Candidatus Staskawiczbacteria bacterium RIFCSPHIGHO2_01_FULL_41_41</name>
    <dbReference type="NCBI Taxonomy" id="1802203"/>
    <lineage>
        <taxon>Bacteria</taxon>
        <taxon>Candidatus Staskawicziibacteriota</taxon>
    </lineage>
</organism>